<dbReference type="AlphaFoldDB" id="A0A811UZ25"/>
<evidence type="ECO:0000313" key="2">
    <source>
        <dbReference type="Proteomes" id="UP000606786"/>
    </source>
</evidence>
<evidence type="ECO:0000313" key="1">
    <source>
        <dbReference type="EMBL" id="CAD7002907.1"/>
    </source>
</evidence>
<keyword evidence="2" id="KW-1185">Reference proteome</keyword>
<accession>A0A811UZ25</accession>
<gene>
    <name evidence="1" type="ORF">CCAP1982_LOCUS11376</name>
</gene>
<proteinExistence type="predicted"/>
<dbReference type="Proteomes" id="UP000606786">
    <property type="component" value="Unassembled WGS sequence"/>
</dbReference>
<sequence>MHGYKIECIWVNASMRKSLQCLLIVLECAYECEAIHGTGRHIIYMYAYFSRYFIPLTTNDKQQTTNIRQPVNQSTCQPAYLSFVSYLQLCKSSRQDNDTVLGDKKMEPTCIKQYLRVAVSSFINSLSTGR</sequence>
<protein>
    <submittedName>
        <fullName evidence="1">(Mediterranean fruit fly) hypothetical protein</fullName>
    </submittedName>
</protein>
<comment type="caution">
    <text evidence="1">The sequence shown here is derived from an EMBL/GenBank/DDBJ whole genome shotgun (WGS) entry which is preliminary data.</text>
</comment>
<name>A0A811UZ25_CERCA</name>
<organism evidence="1 2">
    <name type="scientific">Ceratitis capitata</name>
    <name type="common">Mediterranean fruit fly</name>
    <name type="synonym">Tephritis capitata</name>
    <dbReference type="NCBI Taxonomy" id="7213"/>
    <lineage>
        <taxon>Eukaryota</taxon>
        <taxon>Metazoa</taxon>
        <taxon>Ecdysozoa</taxon>
        <taxon>Arthropoda</taxon>
        <taxon>Hexapoda</taxon>
        <taxon>Insecta</taxon>
        <taxon>Pterygota</taxon>
        <taxon>Neoptera</taxon>
        <taxon>Endopterygota</taxon>
        <taxon>Diptera</taxon>
        <taxon>Brachycera</taxon>
        <taxon>Muscomorpha</taxon>
        <taxon>Tephritoidea</taxon>
        <taxon>Tephritidae</taxon>
        <taxon>Ceratitis</taxon>
        <taxon>Ceratitis</taxon>
    </lineage>
</organism>
<dbReference type="EMBL" id="CAJHJT010000034">
    <property type="protein sequence ID" value="CAD7002907.1"/>
    <property type="molecule type" value="Genomic_DNA"/>
</dbReference>
<reference evidence="1" key="1">
    <citation type="submission" date="2020-11" db="EMBL/GenBank/DDBJ databases">
        <authorList>
            <person name="Whitehead M."/>
        </authorList>
    </citation>
    <scope>NUCLEOTIDE SEQUENCE</scope>
    <source>
        <strain evidence="1">EGII</strain>
    </source>
</reference>